<feature type="region of interest" description="Disordered" evidence="1">
    <location>
        <begin position="1"/>
        <end position="31"/>
    </location>
</feature>
<keyword evidence="2" id="KW-0472">Membrane</keyword>
<feature type="transmembrane region" description="Helical" evidence="2">
    <location>
        <begin position="62"/>
        <end position="79"/>
    </location>
</feature>
<evidence type="ECO:0000313" key="5">
    <source>
        <dbReference type="Proteomes" id="UP000439914"/>
    </source>
</evidence>
<keyword evidence="2" id="KW-1133">Transmembrane helix</keyword>
<reference evidence="3 6" key="2">
    <citation type="submission" date="2023-07" db="EMBL/GenBank/DDBJ databases">
        <title>Genomic Encyclopedia of Type Strains, Phase IV (KMG-IV): sequencing the most valuable type-strain genomes for metagenomic binning, comparative biology and taxonomic classification.</title>
        <authorList>
            <person name="Goeker M."/>
        </authorList>
    </citation>
    <scope>NUCLEOTIDE SEQUENCE [LARGE SCALE GENOMIC DNA]</scope>
    <source>
        <strain evidence="3 6">DSM 14432</strain>
    </source>
</reference>
<protein>
    <recommendedName>
        <fullName evidence="7">DUF2933 domain-containing protein</fullName>
    </recommendedName>
</protein>
<evidence type="ECO:0000313" key="4">
    <source>
        <dbReference type="EMBL" id="MXP36514.1"/>
    </source>
</evidence>
<dbReference type="Proteomes" id="UP001238601">
    <property type="component" value="Unassembled WGS sequence"/>
</dbReference>
<evidence type="ECO:0000313" key="3">
    <source>
        <dbReference type="EMBL" id="MDQ0567153.1"/>
    </source>
</evidence>
<evidence type="ECO:0000256" key="2">
    <source>
        <dbReference type="SAM" id="Phobius"/>
    </source>
</evidence>
<keyword evidence="6" id="KW-1185">Reference proteome</keyword>
<sequence length="88" mass="9241">MNIPSSRALVPVPATASTSNRKAGESCSGASSQRRKWLLAASAVLALAALAFGSMWLGFAAIFPFLYVLPCLAMLAMCMRKNGTSTET</sequence>
<evidence type="ECO:0008006" key="7">
    <source>
        <dbReference type="Google" id="ProtNLM"/>
    </source>
</evidence>
<reference evidence="4 5" key="1">
    <citation type="submission" date="2019-12" db="EMBL/GenBank/DDBJ databases">
        <title>Genomic-based taxomic classification of the family Erythrobacteraceae.</title>
        <authorList>
            <person name="Xu L."/>
        </authorList>
    </citation>
    <scope>NUCLEOTIDE SEQUENCE [LARGE SCALE GENOMIC DNA]</scope>
    <source>
        <strain evidence="4 5">CGMCC 1.8703</strain>
    </source>
</reference>
<organism evidence="4 5">
    <name type="scientific">Qipengyuania citrea</name>
    <dbReference type="NCBI Taxonomy" id="225971"/>
    <lineage>
        <taxon>Bacteria</taxon>
        <taxon>Pseudomonadati</taxon>
        <taxon>Pseudomonadota</taxon>
        <taxon>Alphaproteobacteria</taxon>
        <taxon>Sphingomonadales</taxon>
        <taxon>Erythrobacteraceae</taxon>
        <taxon>Qipengyuania</taxon>
    </lineage>
</organism>
<evidence type="ECO:0000313" key="6">
    <source>
        <dbReference type="Proteomes" id="UP001238601"/>
    </source>
</evidence>
<keyword evidence="2" id="KW-0812">Transmembrane</keyword>
<dbReference type="RefSeq" id="WP_160767355.1">
    <property type="nucleotide sequence ID" value="NZ_JAUSWK010000003.1"/>
</dbReference>
<dbReference type="Proteomes" id="UP000439914">
    <property type="component" value="Unassembled WGS sequence"/>
</dbReference>
<feature type="transmembrane region" description="Helical" evidence="2">
    <location>
        <begin position="37"/>
        <end position="56"/>
    </location>
</feature>
<dbReference type="EMBL" id="WTYG01000004">
    <property type="protein sequence ID" value="MXP36514.1"/>
    <property type="molecule type" value="Genomic_DNA"/>
</dbReference>
<accession>A0A6I4UFJ2</accession>
<name>A0A6I4UFJ2_9SPHN</name>
<evidence type="ECO:0000256" key="1">
    <source>
        <dbReference type="SAM" id="MobiDB-lite"/>
    </source>
</evidence>
<gene>
    <name evidence="4" type="ORF">GRI55_12145</name>
    <name evidence="3" type="ORF">QOZ97_002700</name>
</gene>
<proteinExistence type="predicted"/>
<dbReference type="EMBL" id="JAUSWK010000003">
    <property type="protein sequence ID" value="MDQ0567153.1"/>
    <property type="molecule type" value="Genomic_DNA"/>
</dbReference>
<dbReference type="AlphaFoldDB" id="A0A6I4UFJ2"/>
<comment type="caution">
    <text evidence="4">The sequence shown here is derived from an EMBL/GenBank/DDBJ whole genome shotgun (WGS) entry which is preliminary data.</text>
</comment>
<dbReference type="GeneID" id="93687522"/>